<sequence length="38" mass="4458">MSTQVLYWGPKYILSDMLKTATRAATMQTRGGFYFYLF</sequence>
<name>A0ABM9BBS9_9BACL</name>
<dbReference type="Proteomes" id="UP000838749">
    <property type="component" value="Unassembled WGS sequence"/>
</dbReference>
<proteinExistence type="predicted"/>
<organism evidence="1 2">
    <name type="scientific">Paenibacillus pseudetheri</name>
    <dbReference type="NCBI Taxonomy" id="2897682"/>
    <lineage>
        <taxon>Bacteria</taxon>
        <taxon>Bacillati</taxon>
        <taxon>Bacillota</taxon>
        <taxon>Bacilli</taxon>
        <taxon>Bacillales</taxon>
        <taxon>Paenibacillaceae</taxon>
        <taxon>Paenibacillus</taxon>
    </lineage>
</organism>
<accession>A0ABM9BBS9</accession>
<reference evidence="1" key="1">
    <citation type="submission" date="2021-12" db="EMBL/GenBank/DDBJ databases">
        <authorList>
            <person name="Criscuolo A."/>
        </authorList>
    </citation>
    <scope>NUCLEOTIDE SEQUENCE</scope>
    <source>
        <strain evidence="1">CIP111894</strain>
    </source>
</reference>
<keyword evidence="2" id="KW-1185">Reference proteome</keyword>
<comment type="caution">
    <text evidence="1">The sequence shown here is derived from an EMBL/GenBank/DDBJ whole genome shotgun (WGS) entry which is preliminary data.</text>
</comment>
<evidence type="ECO:0000313" key="2">
    <source>
        <dbReference type="Proteomes" id="UP000838749"/>
    </source>
</evidence>
<protein>
    <submittedName>
        <fullName evidence="1">Uncharacterized protein</fullName>
    </submittedName>
</protein>
<evidence type="ECO:0000313" key="1">
    <source>
        <dbReference type="EMBL" id="CAH1056349.1"/>
    </source>
</evidence>
<dbReference type="EMBL" id="CAKMAB010000011">
    <property type="protein sequence ID" value="CAH1056349.1"/>
    <property type="molecule type" value="Genomic_DNA"/>
</dbReference>
<gene>
    <name evidence="1" type="ORF">PAECIP111894_02502</name>
</gene>